<sequence length="53" mass="5920">MHSAASTGHTHQGMILIWVSKMAGQGLECGKIKEIYAFFLGKVPLRSFLHFFP</sequence>
<proteinExistence type="predicted"/>
<evidence type="ECO:0000313" key="1">
    <source>
        <dbReference type="EMBL" id="CTQ46219.1"/>
    </source>
</evidence>
<accession>A0A0M6Y9W8</accession>
<gene>
    <name evidence="1" type="ORF">LAL4801_04676</name>
</gene>
<dbReference type="AlphaFoldDB" id="A0A0M6Y9W8"/>
<dbReference type="Proteomes" id="UP000048926">
    <property type="component" value="Unassembled WGS sequence"/>
</dbReference>
<organism evidence="1 2">
    <name type="scientific">Roseibium aggregatum</name>
    <dbReference type="NCBI Taxonomy" id="187304"/>
    <lineage>
        <taxon>Bacteria</taxon>
        <taxon>Pseudomonadati</taxon>
        <taxon>Pseudomonadota</taxon>
        <taxon>Alphaproteobacteria</taxon>
        <taxon>Hyphomicrobiales</taxon>
        <taxon>Stappiaceae</taxon>
        <taxon>Roseibium</taxon>
    </lineage>
</organism>
<reference evidence="2" key="1">
    <citation type="submission" date="2015-07" db="EMBL/GenBank/DDBJ databases">
        <authorList>
            <person name="Rodrigo-Torres Lidia"/>
            <person name="Arahal R.David."/>
        </authorList>
    </citation>
    <scope>NUCLEOTIDE SEQUENCE [LARGE SCALE GENOMIC DNA]</scope>
    <source>
        <strain evidence="2">CECT 4801</strain>
    </source>
</reference>
<evidence type="ECO:0000313" key="2">
    <source>
        <dbReference type="Proteomes" id="UP000048926"/>
    </source>
</evidence>
<keyword evidence="2" id="KW-1185">Reference proteome</keyword>
<name>A0A0M6Y9W8_9HYPH</name>
<protein>
    <submittedName>
        <fullName evidence="1">Uncharacterized protein</fullName>
    </submittedName>
</protein>
<dbReference type="EMBL" id="CXST01000003">
    <property type="protein sequence ID" value="CTQ46219.1"/>
    <property type="molecule type" value="Genomic_DNA"/>
</dbReference>